<protein>
    <submittedName>
        <fullName evidence="2">Mobile element protein</fullName>
    </submittedName>
</protein>
<dbReference type="SUPFAM" id="SSF46689">
    <property type="entry name" value="Homeodomain-like"/>
    <property type="match status" value="1"/>
</dbReference>
<dbReference type="InterPro" id="IPR051839">
    <property type="entry name" value="RD_transcriptional_regulator"/>
</dbReference>
<dbReference type="GO" id="GO:0003677">
    <property type="term" value="F:DNA binding"/>
    <property type="evidence" value="ECO:0007669"/>
    <property type="project" value="InterPro"/>
</dbReference>
<comment type="caution">
    <text evidence="2">The sequence shown here is derived from an EMBL/GenBank/DDBJ whole genome shotgun (WGS) entry which is preliminary data.</text>
</comment>
<dbReference type="EMBL" id="NBTY01000076">
    <property type="protein sequence ID" value="OTP75052.1"/>
    <property type="molecule type" value="Genomic_DNA"/>
</dbReference>
<dbReference type="InterPro" id="IPR002514">
    <property type="entry name" value="Transposase_8"/>
</dbReference>
<name>A0A242MUR1_CABSO</name>
<dbReference type="Proteomes" id="UP000194546">
    <property type="component" value="Unassembled WGS sequence"/>
</dbReference>
<sequence length="308" mass="35116">MYSYEDRIRAVRLYIKLGKSLAATVRQLGYPSATGTLERWHHAYEQYLDLPRDRICSKPKYSVKQKKAATDYYLSQGQSLSATVTALGYPSAVTLAGWLDELNPARKKRLTGKATGVRHAYEFKQHAVVDLCSRQESAQAVAQRIGVSRTTLYNWQKRLLSLEVIATMKQRNDPPLPSERADLEKEVESLRRDIRKLQLEHDILKKANELLKKGVGVNPHLLTNREKTLLIDALKQTYALPELLSELGLARTLTFIIEHAYAFQTSLRMCELPLQTSLSLITIVMAIVECEQRWLDSKFLSRKKWSGG</sequence>
<feature type="coiled-coil region" evidence="1">
    <location>
        <begin position="180"/>
        <end position="207"/>
    </location>
</feature>
<dbReference type="GO" id="GO:0006313">
    <property type="term" value="P:DNA transposition"/>
    <property type="evidence" value="ECO:0007669"/>
    <property type="project" value="InterPro"/>
</dbReference>
<proteinExistence type="predicted"/>
<keyword evidence="1" id="KW-0175">Coiled coil</keyword>
<dbReference type="PANTHER" id="PTHR33215">
    <property type="entry name" value="PROTEIN DISTAL ANTENNA"/>
    <property type="match status" value="1"/>
</dbReference>
<dbReference type="Gene3D" id="1.10.10.60">
    <property type="entry name" value="Homeodomain-like"/>
    <property type="match status" value="1"/>
</dbReference>
<accession>A0A242MUR1</accession>
<dbReference type="InterPro" id="IPR009057">
    <property type="entry name" value="Homeodomain-like_sf"/>
</dbReference>
<evidence type="ECO:0000313" key="2">
    <source>
        <dbReference type="EMBL" id="OTP75052.1"/>
    </source>
</evidence>
<evidence type="ECO:0000256" key="1">
    <source>
        <dbReference type="SAM" id="Coils"/>
    </source>
</evidence>
<dbReference type="Pfam" id="PF01527">
    <property type="entry name" value="HTH_Tnp_1"/>
    <property type="match status" value="1"/>
</dbReference>
<reference evidence="2 3" key="1">
    <citation type="submission" date="2017-03" db="EMBL/GenBank/DDBJ databases">
        <title>Genome analysis of strain PAMC 26510.</title>
        <authorList>
            <person name="Oh H.-M."/>
            <person name="Yang J.-A."/>
        </authorList>
    </citation>
    <scope>NUCLEOTIDE SEQUENCE [LARGE SCALE GENOMIC DNA]</scope>
    <source>
        <strain evidence="2 3">PAMC 26510</strain>
    </source>
</reference>
<organism evidence="2 3">
    <name type="scientific">Caballeronia sordidicola</name>
    <name type="common">Burkholderia sordidicola</name>
    <dbReference type="NCBI Taxonomy" id="196367"/>
    <lineage>
        <taxon>Bacteria</taxon>
        <taxon>Pseudomonadati</taxon>
        <taxon>Pseudomonadota</taxon>
        <taxon>Betaproteobacteria</taxon>
        <taxon>Burkholderiales</taxon>
        <taxon>Burkholderiaceae</taxon>
        <taxon>Caballeronia</taxon>
    </lineage>
</organism>
<gene>
    <name evidence="2" type="ORF">PAMC26510_15150</name>
</gene>
<evidence type="ECO:0000313" key="3">
    <source>
        <dbReference type="Proteomes" id="UP000194546"/>
    </source>
</evidence>
<dbReference type="AlphaFoldDB" id="A0A242MUR1"/>
<dbReference type="PANTHER" id="PTHR33215:SF13">
    <property type="entry name" value="PROTEIN DISTAL ANTENNA"/>
    <property type="match status" value="1"/>
</dbReference>
<dbReference type="GO" id="GO:0004803">
    <property type="term" value="F:transposase activity"/>
    <property type="evidence" value="ECO:0007669"/>
    <property type="project" value="InterPro"/>
</dbReference>